<feature type="region of interest" description="Disordered" evidence="1">
    <location>
        <begin position="678"/>
        <end position="703"/>
    </location>
</feature>
<reference evidence="3 4" key="1">
    <citation type="journal article" date="2012" name="PLoS Pathog.">
        <title>Diverse lifestyles and strategies of plant pathogenesis encoded in the genomes of eighteen Dothideomycetes fungi.</title>
        <authorList>
            <person name="Ohm R.A."/>
            <person name="Feau N."/>
            <person name="Henrissat B."/>
            <person name="Schoch C.L."/>
            <person name="Horwitz B.A."/>
            <person name="Barry K.W."/>
            <person name="Condon B.J."/>
            <person name="Copeland A.C."/>
            <person name="Dhillon B."/>
            <person name="Glaser F."/>
            <person name="Hesse C.N."/>
            <person name="Kosti I."/>
            <person name="LaButti K."/>
            <person name="Lindquist E.A."/>
            <person name="Lucas S."/>
            <person name="Salamov A.A."/>
            <person name="Bradshaw R.E."/>
            <person name="Ciuffetti L."/>
            <person name="Hamelin R.C."/>
            <person name="Kema G.H.J."/>
            <person name="Lawrence C."/>
            <person name="Scott J.A."/>
            <person name="Spatafora J.W."/>
            <person name="Turgeon B.G."/>
            <person name="de Wit P.J.G.M."/>
            <person name="Zhong S."/>
            <person name="Goodwin S.B."/>
            <person name="Grigoriev I.V."/>
        </authorList>
    </citation>
    <scope>NUCLEOTIDE SEQUENCE [LARGE SCALE GENOMIC DNA]</scope>
    <source>
        <strain evidence="3 4">UAMH 10762</strain>
    </source>
</reference>
<feature type="region of interest" description="Disordered" evidence="1">
    <location>
        <begin position="20"/>
        <end position="57"/>
    </location>
</feature>
<dbReference type="OrthoDB" id="5353066at2759"/>
<dbReference type="eggNOG" id="ENOG502SGVE">
    <property type="taxonomic scope" value="Eukaryota"/>
</dbReference>
<feature type="region of interest" description="Disordered" evidence="1">
    <location>
        <begin position="488"/>
        <end position="510"/>
    </location>
</feature>
<name>M2N401_BAUPA</name>
<organism evidence="3 4">
    <name type="scientific">Baudoinia panamericana (strain UAMH 10762)</name>
    <name type="common">Angels' share fungus</name>
    <name type="synonym">Baudoinia compniacensis (strain UAMH 10762)</name>
    <dbReference type="NCBI Taxonomy" id="717646"/>
    <lineage>
        <taxon>Eukaryota</taxon>
        <taxon>Fungi</taxon>
        <taxon>Dikarya</taxon>
        <taxon>Ascomycota</taxon>
        <taxon>Pezizomycotina</taxon>
        <taxon>Dothideomycetes</taxon>
        <taxon>Dothideomycetidae</taxon>
        <taxon>Mycosphaerellales</taxon>
        <taxon>Teratosphaeriaceae</taxon>
        <taxon>Baudoinia</taxon>
    </lineage>
</organism>
<evidence type="ECO:0000313" key="4">
    <source>
        <dbReference type="Proteomes" id="UP000011761"/>
    </source>
</evidence>
<feature type="compositionally biased region" description="Polar residues" evidence="1">
    <location>
        <begin position="446"/>
        <end position="461"/>
    </location>
</feature>
<feature type="compositionally biased region" description="Basic and acidic residues" evidence="1">
    <location>
        <begin position="488"/>
        <end position="497"/>
    </location>
</feature>
<evidence type="ECO:0000256" key="2">
    <source>
        <dbReference type="SAM" id="Phobius"/>
    </source>
</evidence>
<feature type="compositionally biased region" description="Polar residues" evidence="1">
    <location>
        <begin position="584"/>
        <end position="602"/>
    </location>
</feature>
<feature type="region of interest" description="Disordered" evidence="1">
    <location>
        <begin position="248"/>
        <end position="268"/>
    </location>
</feature>
<dbReference type="Proteomes" id="UP000011761">
    <property type="component" value="Unassembled WGS sequence"/>
</dbReference>
<evidence type="ECO:0000256" key="1">
    <source>
        <dbReference type="SAM" id="MobiDB-lite"/>
    </source>
</evidence>
<keyword evidence="4" id="KW-1185">Reference proteome</keyword>
<protein>
    <submittedName>
        <fullName evidence="3">Uncharacterized protein</fullName>
    </submittedName>
</protein>
<dbReference type="GeneID" id="19108622"/>
<feature type="region of interest" description="Disordered" evidence="1">
    <location>
        <begin position="428"/>
        <end position="466"/>
    </location>
</feature>
<feature type="transmembrane region" description="Helical" evidence="2">
    <location>
        <begin position="1116"/>
        <end position="1135"/>
    </location>
</feature>
<feature type="compositionally biased region" description="Basic and acidic residues" evidence="1">
    <location>
        <begin position="435"/>
        <end position="445"/>
    </location>
</feature>
<feature type="region of interest" description="Disordered" evidence="1">
    <location>
        <begin position="879"/>
        <end position="903"/>
    </location>
</feature>
<proteinExistence type="predicted"/>
<feature type="region of interest" description="Disordered" evidence="1">
    <location>
        <begin position="110"/>
        <end position="160"/>
    </location>
</feature>
<gene>
    <name evidence="3" type="ORF">BAUCODRAFT_145746</name>
</gene>
<feature type="region of interest" description="Disordered" evidence="1">
    <location>
        <begin position="584"/>
        <end position="604"/>
    </location>
</feature>
<sequence>MDARNMPLFERQYRFNVITQRSPPNYSRPLDQLSPPATPSSADHHGDPITSPSSTLWTWRSASPPLRRKASTKDLTSAAYSDLFVDRYVTGPTPTLAPLPAAYLRPSLLPAFPPQSPHQQRSLSSPSLSSTISTLHSTPAHSPQPCGVAGQGPPSQRSGITTKRKFLALKPSKRLPRQAEQQWCVYAAVIDTGSYDLGSRPAASDPELRAAGNQAEGGGCGNGPVWAAESGNTNRKIGGRSVRFAGLAQSSSGSAEPSSGEDKVSSRESTYTLSKYRFPIPPNYNWTDTFGHSNEPTPPTSPATLHYRGASFDLVNPHASLLVGKHDIETPGEIDGLLDTYFLEDADMSYDNLTGEPSSPSLSASLSSSRRVRRYADPESARFGIMGIPTMPSATTSPHDYEPSAERRSVLLAREASRRTHPVNQREAIIAANLPREDSSIKDSSQRTSSAYPYSTRSKISNPFDLSVSDDDAVEVRQRFTDPIEVVRRYQHPESATERAGSGEPSVYDEGADAEARAFPLDRDTTIDEIVDQYGYQHPSHALHEHAIHKSISDSSLLMGADTYILNRSESSPAHDFESLRNQSFKSQNEQGIQKPSKQSAPQPRYLLPYLTEVTESPTSDQTYGPTDELLKLTPPGAVKGSVSGAKQAEAVPSSMTVRPLTQWVATAARKLDRTLGPVTTRSYNSPRHVDSSIPQSWSNVDMENSRARPVTSAVGLPHTRPVSFDTVASAGANWEDIADDDGPSDIQDDRNRDSFVSHADTSDAGSAYKQDIGQLPLQSLPSLGTVRTGRAVQIDRQYESPEYQLHTSRAQRVKGEPTNNCVKRCATELITASLMQSQLTDLRGLGITPDAQLQQYRDEVELKQLRLQHRAVVQNAADEIGKGMREREPMSDRKKGKQRAYEPDQRFRSIMSKLGLRQAPSFSSSTRGLFGKQTPSLHSEHRFIMDDHFRTSPTSTRLAYSETANAFETVHGELPNTPSSPYGMFEASPLPQPNTNGSADLHRDHIAVEMQRIRACPAMSGQKAPIPFILGNNADSANALEAQDSTLTSHLPNRRLTDAELQDREQNWTMDTPVCGQHNALDMPSHANMEPRLIARAAAGAPDLHVMQKRISERYLSMTAWFPISALVFGLGGFDGRMRAHTRGRVVEMRKQDKFRALAVATPLGILAYAMVAIVVFVLVELSHL</sequence>
<dbReference type="KEGG" id="bcom:BAUCODRAFT_145746"/>
<keyword evidence="2" id="KW-1133">Transmembrane helix</keyword>
<feature type="region of interest" description="Disordered" evidence="1">
    <location>
        <begin position="384"/>
        <end position="406"/>
    </location>
</feature>
<dbReference type="RefSeq" id="XP_007673891.1">
    <property type="nucleotide sequence ID" value="XM_007675701.1"/>
</dbReference>
<dbReference type="AlphaFoldDB" id="M2N401"/>
<dbReference type="HOGENOM" id="CLU_272359_0_0_1"/>
<feature type="region of interest" description="Disordered" evidence="1">
    <location>
        <begin position="735"/>
        <end position="762"/>
    </location>
</feature>
<feature type="compositionally biased region" description="Polar residues" evidence="1">
    <location>
        <begin position="693"/>
        <end position="703"/>
    </location>
</feature>
<evidence type="ECO:0000313" key="3">
    <source>
        <dbReference type="EMBL" id="EMC98713.1"/>
    </source>
</evidence>
<keyword evidence="2" id="KW-0472">Membrane</keyword>
<keyword evidence="2" id="KW-0812">Transmembrane</keyword>
<feature type="transmembrane region" description="Helical" evidence="2">
    <location>
        <begin position="1156"/>
        <end position="1181"/>
    </location>
</feature>
<feature type="compositionally biased region" description="Basic and acidic residues" evidence="1">
    <location>
        <begin position="880"/>
        <end position="903"/>
    </location>
</feature>
<accession>M2N401</accession>
<feature type="compositionally biased region" description="Low complexity" evidence="1">
    <location>
        <begin position="117"/>
        <end position="139"/>
    </location>
</feature>
<dbReference type="EMBL" id="KB445552">
    <property type="protein sequence ID" value="EMC98713.1"/>
    <property type="molecule type" value="Genomic_DNA"/>
</dbReference>